<evidence type="ECO:0000313" key="2">
    <source>
        <dbReference type="Proteomes" id="UP000217790"/>
    </source>
</evidence>
<accession>A0A2H3D9G6</accession>
<reference evidence="2" key="1">
    <citation type="journal article" date="2017" name="Nat. Ecol. Evol.">
        <title>Genome expansion and lineage-specific genetic innovations in the forest pathogenic fungi Armillaria.</title>
        <authorList>
            <person name="Sipos G."/>
            <person name="Prasanna A.N."/>
            <person name="Walter M.C."/>
            <person name="O'Connor E."/>
            <person name="Balint B."/>
            <person name="Krizsan K."/>
            <person name="Kiss B."/>
            <person name="Hess J."/>
            <person name="Varga T."/>
            <person name="Slot J."/>
            <person name="Riley R."/>
            <person name="Boka B."/>
            <person name="Rigling D."/>
            <person name="Barry K."/>
            <person name="Lee J."/>
            <person name="Mihaltcheva S."/>
            <person name="LaButti K."/>
            <person name="Lipzen A."/>
            <person name="Waldron R."/>
            <person name="Moloney N.M."/>
            <person name="Sperisen C."/>
            <person name="Kredics L."/>
            <person name="Vagvoelgyi C."/>
            <person name="Patrignani A."/>
            <person name="Fitzpatrick D."/>
            <person name="Nagy I."/>
            <person name="Doyle S."/>
            <person name="Anderson J.B."/>
            <person name="Grigoriev I.V."/>
            <person name="Gueldener U."/>
            <person name="Muensterkoetter M."/>
            <person name="Nagy L.G."/>
        </authorList>
    </citation>
    <scope>NUCLEOTIDE SEQUENCE [LARGE SCALE GENOMIC DNA]</scope>
    <source>
        <strain evidence="2">Ar21-2</strain>
    </source>
</reference>
<evidence type="ECO:0000313" key="1">
    <source>
        <dbReference type="EMBL" id="PBK91891.1"/>
    </source>
</evidence>
<dbReference type="AlphaFoldDB" id="A0A2H3D9G6"/>
<gene>
    <name evidence="1" type="ORF">ARMGADRAFT_191985</name>
</gene>
<dbReference type="Proteomes" id="UP000217790">
    <property type="component" value="Unassembled WGS sequence"/>
</dbReference>
<proteinExistence type="predicted"/>
<organism evidence="1 2">
    <name type="scientific">Armillaria gallica</name>
    <name type="common">Bulbous honey fungus</name>
    <name type="synonym">Armillaria bulbosa</name>
    <dbReference type="NCBI Taxonomy" id="47427"/>
    <lineage>
        <taxon>Eukaryota</taxon>
        <taxon>Fungi</taxon>
        <taxon>Dikarya</taxon>
        <taxon>Basidiomycota</taxon>
        <taxon>Agaricomycotina</taxon>
        <taxon>Agaricomycetes</taxon>
        <taxon>Agaricomycetidae</taxon>
        <taxon>Agaricales</taxon>
        <taxon>Marasmiineae</taxon>
        <taxon>Physalacriaceae</taxon>
        <taxon>Armillaria</taxon>
    </lineage>
</organism>
<name>A0A2H3D9G6_ARMGA</name>
<keyword evidence="2" id="KW-1185">Reference proteome</keyword>
<sequence>MVIVSSSSVISCLMAELRPACWQYMWLLSCYRYPATASLRCPHSSCRIGRRKIPMRRSSRNASKSADTGVISEVRTEMEVEEKEPAFLTKHWHVTVTPHPTVHFWRTLLGSNKSMGVSGSRCIDNSSVFIRRARVKFTAQKSDPGTGWQFLSSWQCCNVPKSLHHDRPQTLRHPNLMILESDFCHGISFGCHLCSHINVAPSIDDDRRWSNHVHAVRAAWLSDKLICRHLTSRPSEFGLSLVLPHS</sequence>
<dbReference type="EMBL" id="KZ293660">
    <property type="protein sequence ID" value="PBK91891.1"/>
    <property type="molecule type" value="Genomic_DNA"/>
</dbReference>
<protein>
    <submittedName>
        <fullName evidence="1">Uncharacterized protein</fullName>
    </submittedName>
</protein>
<dbReference type="InParanoid" id="A0A2H3D9G6"/>